<evidence type="ECO:0000259" key="4">
    <source>
        <dbReference type="Pfam" id="PF05057"/>
    </source>
</evidence>
<dbReference type="InterPro" id="IPR029058">
    <property type="entry name" value="AB_hydrolase_fold"/>
</dbReference>
<protein>
    <submittedName>
        <fullName evidence="5">Uncharacterized protein</fullName>
    </submittedName>
</protein>
<dbReference type="GO" id="GO:0043531">
    <property type="term" value="F:ADP binding"/>
    <property type="evidence" value="ECO:0007669"/>
    <property type="project" value="InterPro"/>
</dbReference>
<keyword evidence="2" id="KW-0732">Signal</keyword>
<dbReference type="Pfam" id="PF13424">
    <property type="entry name" value="TPR_12"/>
    <property type="match status" value="3"/>
</dbReference>
<proteinExistence type="inferred from homology"/>
<feature type="domain" description="DUF676" evidence="4">
    <location>
        <begin position="118"/>
        <end position="211"/>
    </location>
</feature>
<dbReference type="Gene3D" id="3.40.50.300">
    <property type="entry name" value="P-loop containing nucleotide triphosphate hydrolases"/>
    <property type="match status" value="1"/>
</dbReference>
<dbReference type="SUPFAM" id="SSF48452">
    <property type="entry name" value="TPR-like"/>
    <property type="match status" value="3"/>
</dbReference>
<feature type="domain" description="NB-ARC" evidence="3">
    <location>
        <begin position="360"/>
        <end position="526"/>
    </location>
</feature>
<evidence type="ECO:0000259" key="3">
    <source>
        <dbReference type="Pfam" id="PF00931"/>
    </source>
</evidence>
<feature type="chain" id="PRO_5004935724" evidence="2">
    <location>
        <begin position="29"/>
        <end position="1243"/>
    </location>
</feature>
<dbReference type="PRINTS" id="PR00381">
    <property type="entry name" value="KINESINLIGHT"/>
</dbReference>
<feature type="signal peptide" evidence="2">
    <location>
        <begin position="1"/>
        <end position="28"/>
    </location>
</feature>
<dbReference type="Proteomes" id="UP000030663">
    <property type="component" value="Unassembled WGS sequence"/>
</dbReference>
<reference evidence="5 6" key="1">
    <citation type="submission" date="2011-11" db="EMBL/GenBank/DDBJ databases">
        <title>The Genome Sequence of Fusarium oxysporum PHW815.</title>
        <authorList>
            <consortium name="The Broad Institute Genome Sequencing Platform"/>
            <person name="Ma L.-J."/>
            <person name="Gale L.R."/>
            <person name="Schwartz D.C."/>
            <person name="Zhou S."/>
            <person name="Corby-Kistler H."/>
            <person name="Young S.K."/>
            <person name="Zeng Q."/>
            <person name="Gargeya S."/>
            <person name="Fitzgerald M."/>
            <person name="Haas B."/>
            <person name="Abouelleil A."/>
            <person name="Alvarado L."/>
            <person name="Arachchi H.M."/>
            <person name="Berlin A."/>
            <person name="Brown A."/>
            <person name="Chapman S.B."/>
            <person name="Chen Z."/>
            <person name="Dunbar C."/>
            <person name="Freedman E."/>
            <person name="Gearin G."/>
            <person name="Goldberg J."/>
            <person name="Griggs A."/>
            <person name="Gujja S."/>
            <person name="Heiman D."/>
            <person name="Howarth C."/>
            <person name="Larson L."/>
            <person name="Lui A."/>
            <person name="MacDonald P.J.P."/>
            <person name="Montmayeur A."/>
            <person name="Murphy C."/>
            <person name="Neiman D."/>
            <person name="Pearson M."/>
            <person name="Priest M."/>
            <person name="Roberts A."/>
            <person name="Saif S."/>
            <person name="Shea T."/>
            <person name="Shenoy N."/>
            <person name="Sisk P."/>
            <person name="Stolte C."/>
            <person name="Sykes S."/>
            <person name="Wortman J."/>
            <person name="Nusbaum C."/>
            <person name="Birren B."/>
        </authorList>
    </citation>
    <scope>NUCLEOTIDE SEQUENCE [LARGE SCALE GENOMIC DNA]</scope>
    <source>
        <strain evidence="5 6">54005</strain>
    </source>
</reference>
<keyword evidence="6" id="KW-1185">Reference proteome</keyword>
<dbReference type="InterPro" id="IPR019734">
    <property type="entry name" value="TPR_rpt"/>
</dbReference>
<dbReference type="AlphaFoldDB" id="X0BHL8"/>
<organism evidence="5 6">
    <name type="scientific">Fusarium oxysporum f. sp. raphani 54005</name>
    <dbReference type="NCBI Taxonomy" id="1089458"/>
    <lineage>
        <taxon>Eukaryota</taxon>
        <taxon>Fungi</taxon>
        <taxon>Dikarya</taxon>
        <taxon>Ascomycota</taxon>
        <taxon>Pezizomycotina</taxon>
        <taxon>Sordariomycetes</taxon>
        <taxon>Hypocreomycetidae</taxon>
        <taxon>Hypocreales</taxon>
        <taxon>Nectriaceae</taxon>
        <taxon>Fusarium</taxon>
        <taxon>Fusarium oxysporum species complex</taxon>
    </lineage>
</organism>
<evidence type="ECO:0000313" key="5">
    <source>
        <dbReference type="EMBL" id="EXK77979.1"/>
    </source>
</evidence>
<dbReference type="HOGENOM" id="CLU_000288_125_13_1"/>
<dbReference type="Gene3D" id="3.40.50.1820">
    <property type="entry name" value="alpha/beta hydrolase"/>
    <property type="match status" value="1"/>
</dbReference>
<dbReference type="OrthoDB" id="5986190at2759"/>
<dbReference type="InterPro" id="IPR053137">
    <property type="entry name" value="NLR-like"/>
</dbReference>
<dbReference type="Pfam" id="PF00931">
    <property type="entry name" value="NB-ARC"/>
    <property type="match status" value="1"/>
</dbReference>
<evidence type="ECO:0000256" key="1">
    <source>
        <dbReference type="ARBA" id="ARBA00007920"/>
    </source>
</evidence>
<dbReference type="InterPro" id="IPR007751">
    <property type="entry name" value="DUF676_lipase-like"/>
</dbReference>
<dbReference type="SUPFAM" id="SSF53474">
    <property type="entry name" value="alpha/beta-Hydrolases"/>
    <property type="match status" value="1"/>
</dbReference>
<dbReference type="SUPFAM" id="SSF52540">
    <property type="entry name" value="P-loop containing nucleoside triphosphate hydrolases"/>
    <property type="match status" value="1"/>
</dbReference>
<dbReference type="Pfam" id="PF05057">
    <property type="entry name" value="DUF676"/>
    <property type="match status" value="1"/>
</dbReference>
<dbReference type="Pfam" id="PF13374">
    <property type="entry name" value="TPR_10"/>
    <property type="match status" value="4"/>
</dbReference>
<dbReference type="InterPro" id="IPR002182">
    <property type="entry name" value="NB-ARC"/>
</dbReference>
<dbReference type="SMART" id="SM00028">
    <property type="entry name" value="TPR"/>
    <property type="match status" value="8"/>
</dbReference>
<evidence type="ECO:0000256" key="2">
    <source>
        <dbReference type="SAM" id="SignalP"/>
    </source>
</evidence>
<dbReference type="InterPro" id="IPR011990">
    <property type="entry name" value="TPR-like_helical_dom_sf"/>
</dbReference>
<dbReference type="InterPro" id="IPR027417">
    <property type="entry name" value="P-loop_NTPase"/>
</dbReference>
<comment type="similarity">
    <text evidence="1">Belongs to the putative lipase ROG1 family.</text>
</comment>
<gene>
    <name evidence="5" type="ORF">FOQG_17325</name>
</gene>
<dbReference type="Gene3D" id="1.25.40.10">
    <property type="entry name" value="Tetratricopeptide repeat domain"/>
    <property type="match status" value="3"/>
</dbReference>
<name>X0BHL8_FUSOX</name>
<dbReference type="PANTHER" id="PTHR46082">
    <property type="entry name" value="ATP/GTP-BINDING PROTEIN-RELATED"/>
    <property type="match status" value="1"/>
</dbReference>
<dbReference type="EMBL" id="JH658554">
    <property type="protein sequence ID" value="EXK77979.1"/>
    <property type="molecule type" value="Genomic_DNA"/>
</dbReference>
<sequence>MCFRQFSIAFTALLVAWLLMQIFVPSRLDPHYRPKIGYELVPVDCFNSNLTATGIDIILVHGLGSNPDTTWQKLAKDDLYIQADPLSSGKKYVNWVADFLCDDLPLDIRRHTRVFFYNYDSYWKRDAIEERRSRLGLELFEEVTSMAVKASRPQGTPERSIVFVGHSYGGLVIKEALLKTQYLQSRRPVNIFPQIKAIMFLGTPHRGSASASLGVKAAKLFRAFGLKASPSIVEAITYDSAELQDMHRQFNAISDHVRIINFYEKRETQEYWGLWSDIVVKEQSATLDRANAENIGLHTDHSGLNKFAERDSNYKKIRNKLIELMEAIMADARTGMSVYSVPEKAEKLYTERSSLSKRLEEKLNEPLKESDQVAHAVAIHGLGGAGKTQLALRYVEEHKLRYDTILWIDARSEATIRSSFRRCAQDLKLWTETYSTMPGLVVLRDDPAVRVVLSWLQNRNQLHDEWLIILDNADDLNGGVRDVIPAGVCGSIILTSRDSESVEILPLGSQQLRVDIMEPLESISLLLRHLNLDTAEVPEHIRELSLSICENLQHLALAVHLAGAYTRSLCRGWMDPDDGNYFETTLGPKGCLERYLQNYKTHRDRLLKDDTSRRLSSYNLTVWTVWDTSLDAVEKLSSFPSRLLLTLLAHMDPSKIQDEIFRLAAIGQLKAPKTLTYDLPQWLWDLMSVDENGQWDRFAFDETLKPLRIFGLVRDSKADYPGVTMHSLVQWRAKIDNTREPYQSWNLYYSIFMAIASNQALSEPNNARFWQHMAFHLPLPNDLLLLESDAKDLIWERIGRLFLKVGHLQEAEKLFMQVIETRKKVLSIEHPNTLISMNNLAVTYMDQGRWKEAGGLLVQVLKTQKKVLGAEHPDTLISMHNLASTYKYQGRWKEAERLLVQVIETRKKVVGLGHPETLDSMHNLVAAYMDQGRGKEAERLLVQVIETKKKVVGIEHPDTLISMHNLASTYKYQDRWKEAERLLVQVIETRKKVVGGEHPDTLASMHTLAVTYVHQGRWKEAEGLFGQVIETQKKVRGAEHPETQASMHNLALTYAYQGRWKEAEGLLVQVKETQKKVLGAEHPNTLASMHNLAATYMVQGRWKEAEGLLVQVIEARKKVIGAEHPETLDSMHNLASTYVHQGRWKEVERLSIQLIETRKKVLGAEHPNTLASTHNLAAAYMVQGRWKEADGLLVQVVKKQKKVLGAEHPVTLASMNNLAFTVQKLRWMERDRGAGAARDGDTS</sequence>
<evidence type="ECO:0000313" key="6">
    <source>
        <dbReference type="Proteomes" id="UP000030663"/>
    </source>
</evidence>
<accession>X0BHL8</accession>
<dbReference type="PANTHER" id="PTHR46082:SF11">
    <property type="entry name" value="AAA+ ATPASE DOMAIN-CONTAINING PROTEIN-RELATED"/>
    <property type="match status" value="1"/>
</dbReference>